<evidence type="ECO:0000313" key="1">
    <source>
        <dbReference type="EMBL" id="KYN22297.1"/>
    </source>
</evidence>
<gene>
    <name evidence="1" type="ORF">ALC57_05305</name>
</gene>
<protein>
    <submittedName>
        <fullName evidence="1">Uncharacterized protein</fullName>
    </submittedName>
</protein>
<keyword evidence="2" id="KW-1185">Reference proteome</keyword>
<accession>A0A151JB15</accession>
<dbReference type="Proteomes" id="UP000078492">
    <property type="component" value="Unassembled WGS sequence"/>
</dbReference>
<dbReference type="EMBL" id="KQ979188">
    <property type="protein sequence ID" value="KYN22297.1"/>
    <property type="molecule type" value="Genomic_DNA"/>
</dbReference>
<proteinExistence type="predicted"/>
<dbReference type="AlphaFoldDB" id="A0A151JB15"/>
<name>A0A151JB15_9HYME</name>
<dbReference type="STRING" id="471704.A0A151JB15"/>
<reference evidence="1 2" key="1">
    <citation type="submission" date="2015-09" db="EMBL/GenBank/DDBJ databases">
        <title>Trachymyrmex cornetzi WGS genome.</title>
        <authorList>
            <person name="Nygaard S."/>
            <person name="Hu H."/>
            <person name="Boomsma J."/>
            <person name="Zhang G."/>
        </authorList>
    </citation>
    <scope>NUCLEOTIDE SEQUENCE [LARGE SCALE GENOMIC DNA]</scope>
    <source>
        <strain evidence="1">Tcor2-1</strain>
        <tissue evidence="1">Whole body</tissue>
    </source>
</reference>
<sequence length="343" mass="40112">SYITRSFVSALINKLNILYDLTLIQILKQKCNSKNYKQVLLDLTKMLTILQHGFDNFKSDHLSLKYFEKINTLIKPQSFRIHAPISSHFIGGKRKIVILNAKIQVISMKMVLKKFLEMPNILFSILEHIEECKSSKPIISNIQSELWQSIESQFAGKTVLPLILYFDDVEINNPFDSHANIRKFGTVYFSLGCIPYEKCIFNEIPKFHVIENACLDPMHDLFEGICRYEITKILNIFINKEHFFSLEILNARLQHFDHGRKFGKKCTNLNIYQRSQCTKLNHFSHVVFCGKMPDDNSDVFSPYEIKGKINKEGKIVEDWFRRFHMCIANDGDYFEGDKINFDE</sequence>
<feature type="non-terminal residue" evidence="1">
    <location>
        <position position="1"/>
    </location>
</feature>
<evidence type="ECO:0000313" key="2">
    <source>
        <dbReference type="Proteomes" id="UP000078492"/>
    </source>
</evidence>
<organism evidence="1 2">
    <name type="scientific">Trachymyrmex cornetzi</name>
    <dbReference type="NCBI Taxonomy" id="471704"/>
    <lineage>
        <taxon>Eukaryota</taxon>
        <taxon>Metazoa</taxon>
        <taxon>Ecdysozoa</taxon>
        <taxon>Arthropoda</taxon>
        <taxon>Hexapoda</taxon>
        <taxon>Insecta</taxon>
        <taxon>Pterygota</taxon>
        <taxon>Neoptera</taxon>
        <taxon>Endopterygota</taxon>
        <taxon>Hymenoptera</taxon>
        <taxon>Apocrita</taxon>
        <taxon>Aculeata</taxon>
        <taxon>Formicoidea</taxon>
        <taxon>Formicidae</taxon>
        <taxon>Myrmicinae</taxon>
        <taxon>Trachymyrmex</taxon>
    </lineage>
</organism>